<comment type="caution">
    <text evidence="6">The sequence shown here is derived from an EMBL/GenBank/DDBJ whole genome shotgun (WGS) entry which is preliminary data.</text>
</comment>
<evidence type="ECO:0000259" key="5">
    <source>
        <dbReference type="Pfam" id="PF00149"/>
    </source>
</evidence>
<evidence type="ECO:0000256" key="3">
    <source>
        <dbReference type="HAMAP-Rule" id="MF_02044"/>
    </source>
</evidence>
<gene>
    <name evidence="3 6" type="primary">mre11</name>
    <name evidence="6" type="ORF">ACFOZ7_18020</name>
</gene>
<dbReference type="InterPro" id="IPR054879">
    <property type="entry name" value="Mre11_Halo"/>
</dbReference>
<feature type="active site" description="Proton donor" evidence="3">
    <location>
        <position position="86"/>
    </location>
</feature>
<dbReference type="GO" id="GO:0045027">
    <property type="term" value="F:DNA end binding"/>
    <property type="evidence" value="ECO:0007669"/>
    <property type="project" value="UniProtKB-UniRule"/>
</dbReference>
<organism evidence="6 7">
    <name type="scientific">Natribaculum luteum</name>
    <dbReference type="NCBI Taxonomy" id="1586232"/>
    <lineage>
        <taxon>Archaea</taxon>
        <taxon>Methanobacteriati</taxon>
        <taxon>Methanobacteriota</taxon>
        <taxon>Stenosarchaea group</taxon>
        <taxon>Halobacteria</taxon>
        <taxon>Halobacteriales</taxon>
        <taxon>Natrialbaceae</taxon>
        <taxon>Natribaculum</taxon>
    </lineage>
</organism>
<accession>A0ABD5P3G9</accession>
<feature type="compositionally biased region" description="Basic and acidic residues" evidence="4">
    <location>
        <begin position="364"/>
        <end position="380"/>
    </location>
</feature>
<keyword evidence="2 3" id="KW-0234">DNA repair</keyword>
<keyword evidence="3 6" id="KW-0378">Hydrolase</keyword>
<feature type="binding site" evidence="3">
    <location>
        <position position="50"/>
    </location>
    <ligand>
        <name>Mn(2+)</name>
        <dbReference type="ChEBI" id="CHEBI:29035"/>
        <label>2</label>
    </ligand>
</feature>
<dbReference type="Pfam" id="PF00149">
    <property type="entry name" value="Metallophos"/>
    <property type="match status" value="1"/>
</dbReference>
<keyword evidence="3" id="KW-0255">Endonuclease</keyword>
<feature type="binding site" evidence="3">
    <location>
        <position position="85"/>
    </location>
    <ligand>
        <name>Mn(2+)</name>
        <dbReference type="ChEBI" id="CHEBI:29035"/>
        <label>2</label>
    </ligand>
</feature>
<feature type="binding site" evidence="3">
    <location>
        <position position="50"/>
    </location>
    <ligand>
        <name>Mn(2+)</name>
        <dbReference type="ChEBI" id="CHEBI:29035"/>
        <label>1</label>
    </ligand>
</feature>
<comment type="caution">
    <text evidence="3">Lacks conserved residue(s) required for the propagation of feature annotation.</text>
</comment>
<dbReference type="InterPro" id="IPR029052">
    <property type="entry name" value="Metallo-depent_PP-like"/>
</dbReference>
<dbReference type="NCBIfam" id="NF041030">
    <property type="entry name" value="Mre11_Halo"/>
    <property type="match status" value="1"/>
</dbReference>
<keyword evidence="3" id="KW-0269">Exonuclease</keyword>
<feature type="binding site" evidence="3">
    <location>
        <position position="9"/>
    </location>
    <ligand>
        <name>Mn(2+)</name>
        <dbReference type="ChEBI" id="CHEBI:29035"/>
        <label>1</label>
    </ligand>
</feature>
<feature type="domain" description="Calcineurin-like phosphoesterase" evidence="5">
    <location>
        <begin position="3"/>
        <end position="115"/>
    </location>
</feature>
<feature type="compositionally biased region" description="Acidic residues" evidence="4">
    <location>
        <begin position="390"/>
        <end position="429"/>
    </location>
</feature>
<evidence type="ECO:0000313" key="7">
    <source>
        <dbReference type="Proteomes" id="UP001595821"/>
    </source>
</evidence>
<sequence length="438" mass="48270">MTRVIHTGDTHIGYQQYNAPERRRDFLEAFRQVAEDAADDDVDAVVHAGDLFHDRRPGLLDLQGTIDVLRVLDDAEIPFLAVVGNHESKRDAQWLDLFEDLGLATRLGTEPHVVDDVAFYGLDFVARSQREHLEYEFEPVPAAADHAVLVSHGLFEPFAHADWDTETVLEEATVEFDAMLLGDNHTPGTAEVAETWVTYCGSTERASAAEREARGYNLLTFDDDVAISRRGLETTREFVFVDVDLAEGEGIDRVRDRIREYDLEDAVVVVTVDGEGEPITPATIEEFAAKRGALVARVNDRREITDTEEDVSVSFADPDAAVRERIRELGLSDAALEIDRTVRDGDVADSNVREAVERRVREALEEDRSAFDPAPDRDPAEVQTVADAMSESDADDDASDGDENDADVDDSDGDGADADADGDEPDDGNEQVSMGDFA</sequence>
<feature type="binding site" evidence="3">
    <location>
        <position position="185"/>
    </location>
    <ligand>
        <name>Mn(2+)</name>
        <dbReference type="ChEBI" id="CHEBI:29035"/>
        <label>1</label>
    </ligand>
</feature>
<dbReference type="PANTHER" id="PTHR30337:SF0">
    <property type="entry name" value="NUCLEASE SBCCD SUBUNIT D"/>
    <property type="match status" value="1"/>
</dbReference>
<reference evidence="6 7" key="1">
    <citation type="journal article" date="2014" name="Int. J. Syst. Evol. Microbiol.">
        <title>Complete genome sequence of Corynebacterium casei LMG S-19264T (=DSM 44701T), isolated from a smear-ripened cheese.</title>
        <authorList>
            <consortium name="US DOE Joint Genome Institute (JGI-PGF)"/>
            <person name="Walter F."/>
            <person name="Albersmeier A."/>
            <person name="Kalinowski J."/>
            <person name="Ruckert C."/>
        </authorList>
    </citation>
    <scope>NUCLEOTIDE SEQUENCE [LARGE SCALE GENOMIC DNA]</scope>
    <source>
        <strain evidence="6 7">IBRC-M 10912</strain>
    </source>
</reference>
<feature type="region of interest" description="Disordered" evidence="4">
    <location>
        <begin position="364"/>
        <end position="438"/>
    </location>
</feature>
<comment type="activity regulation">
    <text evidence="3">Nuclease activity is regulated by Rad50.</text>
</comment>
<evidence type="ECO:0000256" key="1">
    <source>
        <dbReference type="ARBA" id="ARBA00022763"/>
    </source>
</evidence>
<evidence type="ECO:0000256" key="4">
    <source>
        <dbReference type="SAM" id="MobiDB-lite"/>
    </source>
</evidence>
<dbReference type="GeneID" id="71854480"/>
<proteinExistence type="inferred from homology"/>
<dbReference type="GO" id="GO:0006302">
    <property type="term" value="P:double-strand break repair"/>
    <property type="evidence" value="ECO:0007669"/>
    <property type="project" value="UniProtKB-UniRule"/>
</dbReference>
<comment type="similarity">
    <text evidence="3">Belongs to the MRE11/RAD32 family.</text>
</comment>
<name>A0ABD5P3G9_9EURY</name>
<dbReference type="EC" id="3.1.-.-" evidence="3"/>
<dbReference type="PANTHER" id="PTHR30337">
    <property type="entry name" value="COMPONENT OF ATP-DEPENDENT DSDNA EXONUCLEASE"/>
    <property type="match status" value="1"/>
</dbReference>
<dbReference type="GO" id="GO:0030145">
    <property type="term" value="F:manganese ion binding"/>
    <property type="evidence" value="ECO:0007669"/>
    <property type="project" value="UniProtKB-UniRule"/>
</dbReference>
<dbReference type="InterPro" id="IPR050535">
    <property type="entry name" value="DNA_Repair-Maintenance_Comp"/>
</dbReference>
<dbReference type="RefSeq" id="WP_246966556.1">
    <property type="nucleotide sequence ID" value="NZ_CP095397.1"/>
</dbReference>
<dbReference type="Gene3D" id="3.60.21.10">
    <property type="match status" value="1"/>
</dbReference>
<dbReference type="GO" id="GO:0004519">
    <property type="term" value="F:endonuclease activity"/>
    <property type="evidence" value="ECO:0007669"/>
    <property type="project" value="UniProtKB-UniRule"/>
</dbReference>
<dbReference type="InterPro" id="IPR032885">
    <property type="entry name" value="Mre11_archaea-type"/>
</dbReference>
<dbReference type="HAMAP" id="MF_02044">
    <property type="entry name" value="Mre11"/>
    <property type="match status" value="1"/>
</dbReference>
<evidence type="ECO:0000313" key="6">
    <source>
        <dbReference type="EMBL" id="MFC4248798.1"/>
    </source>
</evidence>
<feature type="binding site" evidence="3">
    <location>
        <position position="11"/>
    </location>
    <ligand>
        <name>Mn(2+)</name>
        <dbReference type="ChEBI" id="CHEBI:29035"/>
        <label>1</label>
    </ligand>
</feature>
<comment type="function">
    <text evidence="3">Part of the Rad50/Mre11 complex, which is involved in the early steps of DNA double-strand break (DSB) repair. Mre11 binds to DSB ends and has both double-stranded 3'-5' exonuclease activity and single-stranded endonuclease activity.</text>
</comment>
<keyword evidence="3" id="KW-0464">Manganese</keyword>
<dbReference type="GO" id="GO:0000403">
    <property type="term" value="F:Y-form DNA binding"/>
    <property type="evidence" value="ECO:0007669"/>
    <property type="project" value="UniProtKB-UniRule"/>
</dbReference>
<evidence type="ECO:0000256" key="2">
    <source>
        <dbReference type="ARBA" id="ARBA00023204"/>
    </source>
</evidence>
<keyword evidence="1 3" id="KW-0227">DNA damage</keyword>
<dbReference type="Proteomes" id="UP001595821">
    <property type="component" value="Unassembled WGS sequence"/>
</dbReference>
<dbReference type="EMBL" id="JBHSDJ010000128">
    <property type="protein sequence ID" value="MFC4248798.1"/>
    <property type="molecule type" value="Genomic_DNA"/>
</dbReference>
<dbReference type="AlphaFoldDB" id="A0ABD5P3G9"/>
<dbReference type="SUPFAM" id="SSF56300">
    <property type="entry name" value="Metallo-dependent phosphatases"/>
    <property type="match status" value="1"/>
</dbReference>
<keyword evidence="3" id="KW-0479">Metal-binding</keyword>
<dbReference type="GO" id="GO:0008408">
    <property type="term" value="F:3'-5' exonuclease activity"/>
    <property type="evidence" value="ECO:0007669"/>
    <property type="project" value="UniProtKB-UniRule"/>
</dbReference>
<comment type="cofactor">
    <cofactor evidence="3">
        <name>Mn(2+)</name>
        <dbReference type="ChEBI" id="CHEBI:29035"/>
    </cofactor>
    <text evidence="3">Binds 2 manganese ions per subunit.</text>
</comment>
<dbReference type="InterPro" id="IPR004843">
    <property type="entry name" value="Calcineurin-like_PHP"/>
</dbReference>
<comment type="subunit">
    <text evidence="3">Homodimer. Forms a heterotetramer composed of two Mre11 subunits and two Rad50 subunits.</text>
</comment>
<keyword evidence="3" id="KW-0540">Nuclease</keyword>
<protein>
    <recommendedName>
        <fullName evidence="3">DNA double-strand break repair protein Mre11</fullName>
        <ecNumber evidence="3">3.1.-.-</ecNumber>
    </recommendedName>
</protein>
<feature type="binding site" evidence="3">
    <location>
        <position position="152"/>
    </location>
    <ligand>
        <name>Mn(2+)</name>
        <dbReference type="ChEBI" id="CHEBI:29035"/>
        <label>2</label>
    </ligand>
</feature>